<keyword evidence="4 8" id="KW-1133">Transmembrane helix</keyword>
<dbReference type="PANTHER" id="PTHR46730:SF1">
    <property type="entry name" value="PLAT DOMAIN-CONTAINING PROTEIN"/>
    <property type="match status" value="1"/>
</dbReference>
<evidence type="ECO:0000256" key="5">
    <source>
        <dbReference type="ARBA" id="ARBA00023136"/>
    </source>
</evidence>
<accession>A0AAD7UMH5</accession>
<feature type="transmembrane region" description="Helical" evidence="8">
    <location>
        <begin position="1551"/>
        <end position="1571"/>
    </location>
</feature>
<feature type="transmembrane region" description="Helical" evidence="8">
    <location>
        <begin position="1886"/>
        <end position="1911"/>
    </location>
</feature>
<keyword evidence="2 8" id="KW-0812">Transmembrane</keyword>
<sequence length="2088" mass="224203">MRALIWLATAVLAEEFECLGVIVDGSPFDDSGFSCSEDDRDDLDKPDVATADRATVSAGTRCCEDTADGIFTSKIYSYAARMKTNVEFVCPGVNGGGEDADVCEWVEFAVAKERCEDNGFRLCTQSEVLAGNLVNGTGCWEPARTHVLTHVVSYGAADVVAHPVAFAAAVVLAHAWTFAASYAPSNFRALNFADRAAVARAQSRPNKGGSDSDGRTLGRAHAASIACAIILGSVACSFALALHYYPPPSSEPTWILAENVTVEDLSCERYLDLIDRSPPSPFSAAFESSGAYVSVAFTEDVDISSYEGSVFACDEILTFRDSDVATCSFQSMRLLEAVVTSTNLVPGDAMTVLPGVIKSSCDDTLFRCECDAFAGEETIQVEAPPDPDEPRAVLSYPSTASHCETLEVDATKSEGSGGRDMVFEWFAEVDSVPVLAEAVERATDNPVFSVEPEELQVLTEATNPTTKLAVSVRLTNFLNGTSRSDDITIVLTSKLIPSVTVSSDRSFAVTRGETLDVSVYATASACEGRDDDADRGTTITKILVTGEARRRRLEEGVVDSSVAVSTSDDPRRFKLDPYTLDTGSNYSLTFVAHDSVLDLNTSETILIEVVSSDVEAIISGGDKMVTTAAAVNISAAESRDPDVSGLTGEAAGLRFSWSSSPSVAGAGLDDGETTTARFVEIGTYTISVLVSSSDGRNATASVEYVVVDPPGADGPLVDVSIEAESRVSNSERVVLEGSVALSETDDASTLVSTWSLASGVLSARSSLEDAATTQISVSNTASRRTRTHYLVLPAGSLVAGVAYNFRLDASVEENELGEILSEGFASVSIAAARVPAPGRVTVSPSEGIVLVTRFELQTSLWTTDDPPLKYSFKSIVDSEDARRLSPPSLSNEVVDALLPAGTPNVTIVAVAQDALGGEGEVATSARVEQSDLSSEDLATVVDELLADAFALHSLESLSQAVVAASGASNRNQEITGSLVSALAVGTATQDDDSSIVEQSSTALSSAASDSTLLDEASATTSLQVSGNLANLSLREGVTGSAAGALASTLSSVIGTSLFLADGPQRRRLDDNSTNSSSSSSSSSQLLGASFDAICRSQLVNAVQNENPQTLDVPNIKSSSSRFSQSSQDGSTRAVMVPSGAGAELPESLGDSDDGDYETWFAEFDANTHAADPGGDAATSESTLRFGLSGPSDSAVSVAFALSTNATSSTKNSTTNAGANLTCPCEFYGNVSHRCPDGTLLTYACEGVQATFEVFCPSVQDGCLSWDPVALEWTEDSCEVATGADGSLRCACEIQPSSEAVDISSSTSVTGALSAYSASLTAKPDLGAAFHILLTCGIIFALCCLMSIFSRRLDRRDQALLARGRTPPSGSFSFPSFSGFDETWSVSSSERQTDHSEEKDVDEENVVFPNPSQHEQQQQQQQQQRNLVVVARHDQLVKGSYSSRFVAAFKRTHPFVTWLFVFDPNATRTSRVWMGIGFEILIFFFALALGNNLYYPDPGCADDETEEDCLGHPKAAKWIPGGGHDMCEWHQCSQECTPYLPDDTGGEKPADLLAVVLVIFIVFPLLRLYGWLYDSYLGRRLPTKIDALWQEFCCGSTPQLGAPPASEELDGSISEPFSEVDLLSLQYRSQSTAGGGADDQSTTAPADASRSDSATMSQRLTQRIAVVMGRGRSAHKPPQLSHEGSVLMLQAVEEEDDEQIVESAVAAARSVADAVQAQSAELRELINELQKRRASSNNKASRARVLSFLGRLRDELHVKWGYDQHNREKFVDHVRERLEREMRLSLRWHRELRDLRGACKYDEEAYKRRARMLLLEFQHVERMTPLERRLYYASLDRVDAADAYDGDEEPPPCKAYVAAFVFILGSAAVFVWYLVQTASLIGRRRSRVWLVDAVVTLAIVYGIISPTAIFFFQVWIPSLLAGHIATLDPKKSKPFPYTQETPHAMTFLLAQHPELAEDPEIRFLGTSRESITSIDDVSAHAADYVNAELWKPPPDTRLLIVLLGNFSFLAEDVQSTIVEEIVVFTPVLSSLALSGTSISRQKGLGLAVSLILTYIILFLIYVVIETIRLAVRKVYRRITPDPTVQMLVW</sequence>
<feature type="transmembrane region" description="Helical" evidence="8">
    <location>
        <begin position="2043"/>
        <end position="2063"/>
    </location>
</feature>
<keyword evidence="3" id="KW-0677">Repeat</keyword>
<dbReference type="GO" id="GO:0006816">
    <property type="term" value="P:calcium ion transport"/>
    <property type="evidence" value="ECO:0007669"/>
    <property type="project" value="TreeGrafter"/>
</dbReference>
<comment type="caution">
    <text evidence="10">The sequence shown here is derived from an EMBL/GenBank/DDBJ whole genome shotgun (WGS) entry which is preliminary data.</text>
</comment>
<evidence type="ECO:0000259" key="9">
    <source>
        <dbReference type="Pfam" id="PF02010"/>
    </source>
</evidence>
<feature type="compositionally biased region" description="Low complexity" evidence="7">
    <location>
        <begin position="1117"/>
        <end position="1130"/>
    </location>
</feature>
<dbReference type="EMBL" id="JAQMWT010000040">
    <property type="protein sequence ID" value="KAJ8612816.1"/>
    <property type="molecule type" value="Genomic_DNA"/>
</dbReference>
<evidence type="ECO:0000256" key="2">
    <source>
        <dbReference type="ARBA" id="ARBA00022692"/>
    </source>
</evidence>
<feature type="region of interest" description="Disordered" evidence="7">
    <location>
        <begin position="1064"/>
        <end position="1083"/>
    </location>
</feature>
<keyword evidence="5 8" id="KW-0472">Membrane</keyword>
<evidence type="ECO:0000256" key="1">
    <source>
        <dbReference type="ARBA" id="ARBA00004370"/>
    </source>
</evidence>
<dbReference type="Proteomes" id="UP001230188">
    <property type="component" value="Unassembled WGS sequence"/>
</dbReference>
<dbReference type="InterPro" id="IPR002859">
    <property type="entry name" value="PKD/REJ-like"/>
</dbReference>
<reference evidence="10" key="1">
    <citation type="submission" date="2023-01" db="EMBL/GenBank/DDBJ databases">
        <title>Metagenome sequencing of chrysophaentin producing Chrysophaeum taylorii.</title>
        <authorList>
            <person name="Davison J."/>
            <person name="Bewley C."/>
        </authorList>
    </citation>
    <scope>NUCLEOTIDE SEQUENCE</scope>
    <source>
        <strain evidence="10">NIES-1699</strain>
    </source>
</reference>
<evidence type="ECO:0000256" key="4">
    <source>
        <dbReference type="ARBA" id="ARBA00022989"/>
    </source>
</evidence>
<evidence type="ECO:0000256" key="6">
    <source>
        <dbReference type="SAM" id="Coils"/>
    </source>
</evidence>
<keyword evidence="11" id="KW-1185">Reference proteome</keyword>
<evidence type="ECO:0000313" key="10">
    <source>
        <dbReference type="EMBL" id="KAJ8612816.1"/>
    </source>
</evidence>
<evidence type="ECO:0000313" key="11">
    <source>
        <dbReference type="Proteomes" id="UP001230188"/>
    </source>
</evidence>
<dbReference type="GO" id="GO:0005886">
    <property type="term" value="C:plasma membrane"/>
    <property type="evidence" value="ECO:0007669"/>
    <property type="project" value="TreeGrafter"/>
</dbReference>
<organism evidence="10 11">
    <name type="scientific">Chrysophaeum taylorii</name>
    <dbReference type="NCBI Taxonomy" id="2483200"/>
    <lineage>
        <taxon>Eukaryota</taxon>
        <taxon>Sar</taxon>
        <taxon>Stramenopiles</taxon>
        <taxon>Ochrophyta</taxon>
        <taxon>Pelagophyceae</taxon>
        <taxon>Pelagomonadales</taxon>
        <taxon>Pelagomonadaceae</taxon>
        <taxon>Chrysophaeum</taxon>
    </lineage>
</organism>
<feature type="domain" description="PKD/REJ-like" evidence="9">
    <location>
        <begin position="563"/>
        <end position="935"/>
    </location>
</feature>
<dbReference type="Pfam" id="PF02010">
    <property type="entry name" value="REJ"/>
    <property type="match status" value="1"/>
</dbReference>
<evidence type="ECO:0000256" key="7">
    <source>
        <dbReference type="SAM" id="MobiDB-lite"/>
    </source>
</evidence>
<feature type="region of interest" description="Disordered" evidence="7">
    <location>
        <begin position="1629"/>
        <end position="1656"/>
    </location>
</feature>
<feature type="coiled-coil region" evidence="6">
    <location>
        <begin position="1711"/>
        <end position="1738"/>
    </location>
</feature>
<proteinExistence type="predicted"/>
<comment type="subcellular location">
    <subcellularLocation>
        <location evidence="1">Membrane</location>
    </subcellularLocation>
</comment>
<dbReference type="PANTHER" id="PTHR46730">
    <property type="entry name" value="POLYCYSTIN-1"/>
    <property type="match status" value="1"/>
</dbReference>
<evidence type="ECO:0000256" key="3">
    <source>
        <dbReference type="ARBA" id="ARBA00022737"/>
    </source>
</evidence>
<name>A0AAD7UMH5_9STRA</name>
<evidence type="ECO:0000256" key="8">
    <source>
        <dbReference type="SAM" id="Phobius"/>
    </source>
</evidence>
<gene>
    <name evidence="10" type="ORF">CTAYLR_002034</name>
</gene>
<feature type="region of interest" description="Disordered" evidence="7">
    <location>
        <begin position="1108"/>
        <end position="1134"/>
    </location>
</feature>
<feature type="transmembrane region" description="Helical" evidence="8">
    <location>
        <begin position="1327"/>
        <end position="1348"/>
    </location>
</feature>
<protein>
    <recommendedName>
        <fullName evidence="9">PKD/REJ-like domain-containing protein</fullName>
    </recommendedName>
</protein>
<feature type="transmembrane region" description="Helical" evidence="8">
    <location>
        <begin position="1471"/>
        <end position="1488"/>
    </location>
</feature>
<keyword evidence="6" id="KW-0175">Coiled coil</keyword>
<feature type="transmembrane region" description="Helical" evidence="8">
    <location>
        <begin position="1854"/>
        <end position="1874"/>
    </location>
</feature>
<dbReference type="GO" id="GO:0005261">
    <property type="term" value="F:monoatomic cation channel activity"/>
    <property type="evidence" value="ECO:0007669"/>
    <property type="project" value="TreeGrafter"/>
</dbReference>